<feature type="signal peptide" evidence="4">
    <location>
        <begin position="1"/>
        <end position="22"/>
    </location>
</feature>
<feature type="region of interest" description="Disordered" evidence="3">
    <location>
        <begin position="344"/>
        <end position="379"/>
    </location>
</feature>
<evidence type="ECO:0000259" key="5">
    <source>
        <dbReference type="PROSITE" id="PS51387"/>
    </source>
</evidence>
<comment type="similarity">
    <text evidence="1">Belongs to the oxygen-dependent FAD-linked oxidoreductase family.</text>
</comment>
<comment type="caution">
    <text evidence="6">The sequence shown here is derived from an EMBL/GenBank/DDBJ whole genome shotgun (WGS) entry which is preliminary data.</text>
</comment>
<dbReference type="Proteomes" id="UP001642482">
    <property type="component" value="Unassembled WGS sequence"/>
</dbReference>
<protein>
    <recommendedName>
        <fullName evidence="5">FAD-binding PCMH-type domain-containing protein</fullName>
    </recommendedName>
</protein>
<feature type="region of interest" description="Disordered" evidence="3">
    <location>
        <begin position="685"/>
        <end position="733"/>
    </location>
</feature>
<dbReference type="Pfam" id="PF08031">
    <property type="entry name" value="BBE"/>
    <property type="match status" value="1"/>
</dbReference>
<dbReference type="InterPro" id="IPR050432">
    <property type="entry name" value="FAD-linked_Oxidoreductases_BP"/>
</dbReference>
<feature type="compositionally biased region" description="Acidic residues" evidence="3">
    <location>
        <begin position="713"/>
        <end position="733"/>
    </location>
</feature>
<keyword evidence="7" id="KW-1185">Reference proteome</keyword>
<dbReference type="InterPro" id="IPR016169">
    <property type="entry name" value="FAD-bd_PCMH_sub2"/>
</dbReference>
<feature type="domain" description="FAD-binding PCMH-type" evidence="5">
    <location>
        <begin position="155"/>
        <end position="334"/>
    </location>
</feature>
<evidence type="ECO:0000256" key="2">
    <source>
        <dbReference type="ARBA" id="ARBA00023002"/>
    </source>
</evidence>
<reference evidence="6 7" key="1">
    <citation type="submission" date="2024-01" db="EMBL/GenBank/DDBJ databases">
        <authorList>
            <person name="Allen C."/>
            <person name="Tagirdzhanova G."/>
        </authorList>
    </citation>
    <scope>NUCLEOTIDE SEQUENCE [LARGE SCALE GENOMIC DNA]</scope>
</reference>
<dbReference type="InterPro" id="IPR012951">
    <property type="entry name" value="BBE"/>
</dbReference>
<proteinExistence type="inferred from homology"/>
<dbReference type="Pfam" id="PF01565">
    <property type="entry name" value="FAD_binding_4"/>
    <property type="match status" value="1"/>
</dbReference>
<dbReference type="PROSITE" id="PS51387">
    <property type="entry name" value="FAD_PCMH"/>
    <property type="match status" value="1"/>
</dbReference>
<dbReference type="PANTHER" id="PTHR13878:SF91">
    <property type="entry name" value="FAD BINDING DOMAIN PROTEIN (AFU_ORTHOLOGUE AFUA_6G12070)-RELATED"/>
    <property type="match status" value="1"/>
</dbReference>
<sequence length="733" mass="78469">MASKAWTSVLFLLSISAPHAAAVNFPWESVQLTARDVASFPSVRFGNDYLATTSPLAYTNCRAFPGTAAWPADAEWKRLNTTLDGALLKPRPAGAVCYKGPDYDAKTCRYVSRIATYTHYWLDTPLDVLTQWPEGNTCLASPTVATAKNAGNCTQGGYPEYVVNATTVKHVQAAVNFARNKGLRLVIKNTGHDFGGRSVGAGALSIWVHNLKSFEFLPEYRMGEYSGMAVRFGAGLESWELFNYMGAHNLSVAAPGGSTVGTLGGWFAMGGHGSVTSYLGLGSDQALSIEVVTADGRLVTADPFQNTDLFFALRGGGPSTYGVMTSVVMKAFPPINVTTSSVSIQFSPEGNRPSRSPFGFGGPPPAGNGSNPFSFPNGTNPFSFPNGTNPFFPNGTSPFFLNGTNPFFPNGTSNASVPFFPFPQPGTASSADIFWKAVSIYYRFGQKVLDAGGMCYGYIYPTGNGSFSFTSSQYLANIAPERAQALMQPLYDELANVTGIRLSNPRPRFASVYGSGHREGGGDGPVQTRYRSRLFPRTNWADDALFNRTMAAIRASIEAGYTFHGIMHAPTYKTAGWPGRTSAVNPAWRNALLHASLMETQPVGLTAAQAVERDAAAKKQLDTWRAVTPGSGAYMNEGDPTEPNWQQSFYGNLYPQLLEIKRQRDPWGLFWAPTTPGSEAWEVRTADGYPGSQNGRLCRVGTPANGGGAGGDDGGDDGDDDGGDDGDDDSDGN</sequence>
<dbReference type="SUPFAM" id="SSF56176">
    <property type="entry name" value="FAD-binding/transporter-associated domain-like"/>
    <property type="match status" value="1"/>
</dbReference>
<dbReference type="Gene3D" id="3.30.465.10">
    <property type="match status" value="2"/>
</dbReference>
<dbReference type="EMBL" id="CAWUHD010000207">
    <property type="protein sequence ID" value="CAK7238107.1"/>
    <property type="molecule type" value="Genomic_DNA"/>
</dbReference>
<keyword evidence="2" id="KW-0560">Oxidoreductase</keyword>
<name>A0ABP0D124_9PEZI</name>
<dbReference type="PANTHER" id="PTHR13878">
    <property type="entry name" value="GULONOLACTONE OXIDASE"/>
    <property type="match status" value="1"/>
</dbReference>
<dbReference type="InterPro" id="IPR006094">
    <property type="entry name" value="Oxid_FAD_bind_N"/>
</dbReference>
<accession>A0ABP0D124</accession>
<evidence type="ECO:0000256" key="1">
    <source>
        <dbReference type="ARBA" id="ARBA00005466"/>
    </source>
</evidence>
<dbReference type="InterPro" id="IPR016166">
    <property type="entry name" value="FAD-bd_PCMH"/>
</dbReference>
<dbReference type="InterPro" id="IPR036318">
    <property type="entry name" value="FAD-bd_PCMH-like_sf"/>
</dbReference>
<evidence type="ECO:0000313" key="6">
    <source>
        <dbReference type="EMBL" id="CAK7238107.1"/>
    </source>
</evidence>
<organism evidence="6 7">
    <name type="scientific">Sporothrix eucalyptigena</name>
    <dbReference type="NCBI Taxonomy" id="1812306"/>
    <lineage>
        <taxon>Eukaryota</taxon>
        <taxon>Fungi</taxon>
        <taxon>Dikarya</taxon>
        <taxon>Ascomycota</taxon>
        <taxon>Pezizomycotina</taxon>
        <taxon>Sordariomycetes</taxon>
        <taxon>Sordariomycetidae</taxon>
        <taxon>Ophiostomatales</taxon>
        <taxon>Ophiostomataceae</taxon>
        <taxon>Sporothrix</taxon>
    </lineage>
</organism>
<dbReference type="Gene3D" id="3.40.462.20">
    <property type="match status" value="1"/>
</dbReference>
<evidence type="ECO:0000313" key="7">
    <source>
        <dbReference type="Proteomes" id="UP001642482"/>
    </source>
</evidence>
<keyword evidence="4" id="KW-0732">Signal</keyword>
<evidence type="ECO:0000256" key="3">
    <source>
        <dbReference type="SAM" id="MobiDB-lite"/>
    </source>
</evidence>
<gene>
    <name evidence="6" type="ORF">SEUCBS140593_010332</name>
</gene>
<feature type="chain" id="PRO_5047278324" description="FAD-binding PCMH-type domain-containing protein" evidence="4">
    <location>
        <begin position="23"/>
        <end position="733"/>
    </location>
</feature>
<evidence type="ECO:0000256" key="4">
    <source>
        <dbReference type="SAM" id="SignalP"/>
    </source>
</evidence>